<evidence type="ECO:0000313" key="2">
    <source>
        <dbReference type="Proteomes" id="UP001331761"/>
    </source>
</evidence>
<dbReference type="AlphaFoldDB" id="A0AAN8IZ70"/>
<accession>A0AAN8IZ70</accession>
<proteinExistence type="predicted"/>
<comment type="caution">
    <text evidence="1">The sequence shown here is derived from an EMBL/GenBank/DDBJ whole genome shotgun (WGS) entry which is preliminary data.</text>
</comment>
<dbReference type="Proteomes" id="UP001331761">
    <property type="component" value="Unassembled WGS sequence"/>
</dbReference>
<organism evidence="1 2">
    <name type="scientific">Trichostrongylus colubriformis</name>
    <name type="common">Black scour worm</name>
    <dbReference type="NCBI Taxonomy" id="6319"/>
    <lineage>
        <taxon>Eukaryota</taxon>
        <taxon>Metazoa</taxon>
        <taxon>Ecdysozoa</taxon>
        <taxon>Nematoda</taxon>
        <taxon>Chromadorea</taxon>
        <taxon>Rhabditida</taxon>
        <taxon>Rhabditina</taxon>
        <taxon>Rhabditomorpha</taxon>
        <taxon>Strongyloidea</taxon>
        <taxon>Trichostrongylidae</taxon>
        <taxon>Trichostrongylus</taxon>
    </lineage>
</organism>
<keyword evidence="2" id="KW-1185">Reference proteome</keyword>
<protein>
    <submittedName>
        <fullName evidence="1">Uncharacterized protein</fullName>
    </submittedName>
</protein>
<dbReference type="EMBL" id="WIXE01019313">
    <property type="protein sequence ID" value="KAK5970129.1"/>
    <property type="molecule type" value="Genomic_DNA"/>
</dbReference>
<sequence length="53" mass="5870">MQLDCVAHPTFASQAAAIISSYQKYQISISSFQLHGSTQILANWLNSLYILPV</sequence>
<gene>
    <name evidence="1" type="ORF">GCK32_016305</name>
</gene>
<reference evidence="1 2" key="1">
    <citation type="submission" date="2019-10" db="EMBL/GenBank/DDBJ databases">
        <title>Assembly and Annotation for the nematode Trichostrongylus colubriformis.</title>
        <authorList>
            <person name="Martin J."/>
        </authorList>
    </citation>
    <scope>NUCLEOTIDE SEQUENCE [LARGE SCALE GENOMIC DNA]</scope>
    <source>
        <strain evidence="1">G859</strain>
        <tissue evidence="1">Whole worm</tissue>
    </source>
</reference>
<name>A0AAN8IZ70_TRICO</name>
<evidence type="ECO:0000313" key="1">
    <source>
        <dbReference type="EMBL" id="KAK5970129.1"/>
    </source>
</evidence>